<feature type="region of interest" description="Disordered" evidence="1">
    <location>
        <begin position="1"/>
        <end position="161"/>
    </location>
</feature>
<feature type="compositionally biased region" description="Basic residues" evidence="1">
    <location>
        <begin position="1"/>
        <end position="16"/>
    </location>
</feature>
<feature type="compositionally biased region" description="Basic and acidic residues" evidence="1">
    <location>
        <begin position="70"/>
        <end position="82"/>
    </location>
</feature>
<dbReference type="Proteomes" id="UP001295444">
    <property type="component" value="Chromosome 04"/>
</dbReference>
<evidence type="ECO:0000256" key="1">
    <source>
        <dbReference type="SAM" id="MobiDB-lite"/>
    </source>
</evidence>
<reference evidence="2" key="1">
    <citation type="submission" date="2022-03" db="EMBL/GenBank/DDBJ databases">
        <authorList>
            <person name="Alioto T."/>
            <person name="Alioto T."/>
            <person name="Gomez Garrido J."/>
        </authorList>
    </citation>
    <scope>NUCLEOTIDE SEQUENCE</scope>
</reference>
<sequence length="161" mass="17993">MKKPAPRPHLLHKSSVQRHLPGRASPKPVQGLNKTFTSHAQASHLTQNCTRQQCLRGRMDSQPSVSAAVKNRESAADRQVRPKERRGKQSHQEGRRSRAAPPPRDQRTPAKRRPEAHSARGRAQEDCGPASSKGTAGQDSKATRSKREKTTRHANRQNKRD</sequence>
<evidence type="ECO:0000313" key="2">
    <source>
        <dbReference type="EMBL" id="CAH2285911.1"/>
    </source>
</evidence>
<protein>
    <submittedName>
        <fullName evidence="2">Uncharacterized protein</fullName>
    </submittedName>
</protein>
<keyword evidence="3" id="KW-1185">Reference proteome</keyword>
<accession>A0AAD1S3Z1</accession>
<proteinExistence type="predicted"/>
<dbReference type="AlphaFoldDB" id="A0AAD1S3Z1"/>
<evidence type="ECO:0000313" key="3">
    <source>
        <dbReference type="Proteomes" id="UP001295444"/>
    </source>
</evidence>
<feature type="compositionally biased region" description="Basic residues" evidence="1">
    <location>
        <begin position="143"/>
        <end position="161"/>
    </location>
</feature>
<gene>
    <name evidence="2" type="ORF">PECUL_23A029296</name>
</gene>
<feature type="compositionally biased region" description="Basic and acidic residues" evidence="1">
    <location>
        <begin position="104"/>
        <end position="125"/>
    </location>
</feature>
<feature type="compositionally biased region" description="Polar residues" evidence="1">
    <location>
        <begin position="32"/>
        <end position="53"/>
    </location>
</feature>
<name>A0AAD1S3Z1_PELCU</name>
<dbReference type="EMBL" id="OW240915">
    <property type="protein sequence ID" value="CAH2285911.1"/>
    <property type="molecule type" value="Genomic_DNA"/>
</dbReference>
<organism evidence="2 3">
    <name type="scientific">Pelobates cultripes</name>
    <name type="common">Western spadefoot toad</name>
    <dbReference type="NCBI Taxonomy" id="61616"/>
    <lineage>
        <taxon>Eukaryota</taxon>
        <taxon>Metazoa</taxon>
        <taxon>Chordata</taxon>
        <taxon>Craniata</taxon>
        <taxon>Vertebrata</taxon>
        <taxon>Euteleostomi</taxon>
        <taxon>Amphibia</taxon>
        <taxon>Batrachia</taxon>
        <taxon>Anura</taxon>
        <taxon>Pelobatoidea</taxon>
        <taxon>Pelobatidae</taxon>
        <taxon>Pelobates</taxon>
    </lineage>
</organism>